<accession>A0A8T1YZ51</accession>
<evidence type="ECO:0000313" key="2">
    <source>
        <dbReference type="Proteomes" id="UP000694240"/>
    </source>
</evidence>
<reference evidence="1 2" key="1">
    <citation type="submission" date="2020-12" db="EMBL/GenBank/DDBJ databases">
        <title>Concerted genomic and epigenomic changes stabilize Arabidopsis allopolyploids.</title>
        <authorList>
            <person name="Chen Z."/>
        </authorList>
    </citation>
    <scope>NUCLEOTIDE SEQUENCE [LARGE SCALE GENOMIC DNA]</scope>
    <source>
        <strain evidence="1">Allo738</strain>
        <tissue evidence="1">Leaf</tissue>
    </source>
</reference>
<evidence type="ECO:0000313" key="1">
    <source>
        <dbReference type="EMBL" id="KAG7551770.1"/>
    </source>
</evidence>
<dbReference type="Proteomes" id="UP000694240">
    <property type="component" value="Chromosome 11"/>
</dbReference>
<protein>
    <submittedName>
        <fullName evidence="1">Uncharacterized protein</fullName>
    </submittedName>
</protein>
<dbReference type="EMBL" id="JAEFBK010000011">
    <property type="protein sequence ID" value="KAG7551770.1"/>
    <property type="molecule type" value="Genomic_DNA"/>
</dbReference>
<name>A0A8T1YZ51_9BRAS</name>
<organism evidence="1 2">
    <name type="scientific">Arabidopsis thaliana x Arabidopsis arenosa</name>
    <dbReference type="NCBI Taxonomy" id="1240361"/>
    <lineage>
        <taxon>Eukaryota</taxon>
        <taxon>Viridiplantae</taxon>
        <taxon>Streptophyta</taxon>
        <taxon>Embryophyta</taxon>
        <taxon>Tracheophyta</taxon>
        <taxon>Spermatophyta</taxon>
        <taxon>Magnoliopsida</taxon>
        <taxon>eudicotyledons</taxon>
        <taxon>Gunneridae</taxon>
        <taxon>Pentapetalae</taxon>
        <taxon>rosids</taxon>
        <taxon>malvids</taxon>
        <taxon>Brassicales</taxon>
        <taxon>Brassicaceae</taxon>
        <taxon>Camelineae</taxon>
        <taxon>Arabidopsis</taxon>
    </lineage>
</organism>
<proteinExistence type="predicted"/>
<sequence length="63" mass="6955">MAATFESLVGNGCDGDGELLVQRWSVGNRASAWWISKGNGVTVAVRYGLRWWWIRPEAVAFVG</sequence>
<comment type="caution">
    <text evidence="1">The sequence shown here is derived from an EMBL/GenBank/DDBJ whole genome shotgun (WGS) entry which is preliminary data.</text>
</comment>
<gene>
    <name evidence="1" type="ORF">ISN45_Aa06g024070</name>
</gene>
<keyword evidence="2" id="KW-1185">Reference proteome</keyword>
<dbReference type="AlphaFoldDB" id="A0A8T1YZ51"/>